<keyword evidence="3" id="KW-0472">Membrane</keyword>
<keyword evidence="3" id="KW-1133">Transmembrane helix</keyword>
<accession>A0A445BCT7</accession>
<keyword evidence="3" id="KW-0812">Transmembrane</keyword>
<keyword evidence="1" id="KW-0175">Coiled coil</keyword>
<sequence>MLGLDTQNFTSSAKKLQDENSNLKEACKANQDEKAFLLQRLEIMEQLLEKNAVMEISLLNLNAELEAVRKKFRIRSLGAACRVAVSARVVVVGSGLLLARLLFSGAHRSYGASSAAHTLILTQHTQTQKREEIRGRRKGKKERTTPSRAPPPSPLSSSASERESSRMRGNAMEERKRRCSVAAETPPPLLGLVSVVVLPPSGFCAPAEELEGRKRMDFKGVYDFDSDDELQWLIEIQKISIFNFAVYLLLFFSKSLIKQSRNRINVIRRKRNSAKKFLKQDTIDLLANHLQAVHLIQGINEQKASEREKILMNQVHQFLLCTYVLSLIYSVMSLIRFIVSFVAAMPSGSLATTRKVSTWPPFSQRIKQTVMLHFYSANLMRDASLNDRVELRILGDVGAKILVINFDTPGVQLTNLAMVASSYSLHLGRDGERMRVAEAGETVLVGLPPFNAEHPQTIFDNILNRKIPWPAVPEEMSPEAQDLIDRLLTEDPNQRLGARGASEDNNED</sequence>
<feature type="transmembrane region" description="Helical" evidence="3">
    <location>
        <begin position="318"/>
        <end position="345"/>
    </location>
</feature>
<keyword evidence="5" id="KW-1185">Reference proteome</keyword>
<dbReference type="Gene3D" id="1.10.510.10">
    <property type="entry name" value="Transferase(Phosphotransferase) domain 1"/>
    <property type="match status" value="1"/>
</dbReference>
<feature type="compositionally biased region" description="Basic and acidic residues" evidence="2">
    <location>
        <begin position="160"/>
        <end position="176"/>
    </location>
</feature>
<organism evidence="4 5">
    <name type="scientific">Arachis hypogaea</name>
    <name type="common">Peanut</name>
    <dbReference type="NCBI Taxonomy" id="3818"/>
    <lineage>
        <taxon>Eukaryota</taxon>
        <taxon>Viridiplantae</taxon>
        <taxon>Streptophyta</taxon>
        <taxon>Embryophyta</taxon>
        <taxon>Tracheophyta</taxon>
        <taxon>Spermatophyta</taxon>
        <taxon>Magnoliopsida</taxon>
        <taxon>eudicotyledons</taxon>
        <taxon>Gunneridae</taxon>
        <taxon>Pentapetalae</taxon>
        <taxon>rosids</taxon>
        <taxon>fabids</taxon>
        <taxon>Fabales</taxon>
        <taxon>Fabaceae</taxon>
        <taxon>Papilionoideae</taxon>
        <taxon>50 kb inversion clade</taxon>
        <taxon>dalbergioids sensu lato</taxon>
        <taxon>Dalbergieae</taxon>
        <taxon>Pterocarpus clade</taxon>
        <taxon>Arachis</taxon>
    </lineage>
</organism>
<dbReference type="GO" id="GO:0005886">
    <property type="term" value="C:plasma membrane"/>
    <property type="evidence" value="ECO:0007669"/>
    <property type="project" value="TreeGrafter"/>
</dbReference>
<feature type="transmembrane region" description="Helical" evidence="3">
    <location>
        <begin position="232"/>
        <end position="253"/>
    </location>
</feature>
<dbReference type="AlphaFoldDB" id="A0A445BCT7"/>
<dbReference type="Proteomes" id="UP000289738">
    <property type="component" value="Chromosome A09"/>
</dbReference>
<evidence type="ECO:0000256" key="2">
    <source>
        <dbReference type="SAM" id="MobiDB-lite"/>
    </source>
</evidence>
<dbReference type="STRING" id="3818.A0A445BCT7"/>
<evidence type="ECO:0008006" key="6">
    <source>
        <dbReference type="Google" id="ProtNLM"/>
    </source>
</evidence>
<evidence type="ECO:0000313" key="5">
    <source>
        <dbReference type="Proteomes" id="UP000289738"/>
    </source>
</evidence>
<feature type="region of interest" description="Disordered" evidence="2">
    <location>
        <begin position="121"/>
        <end position="179"/>
    </location>
</feature>
<dbReference type="EMBL" id="SDMP01000009">
    <property type="protein sequence ID" value="RYR36478.1"/>
    <property type="molecule type" value="Genomic_DNA"/>
</dbReference>
<dbReference type="PANTHER" id="PTHR32258:SF32">
    <property type="entry name" value="PROTEIN NETWORKED 1D"/>
    <property type="match status" value="1"/>
</dbReference>
<comment type="caution">
    <text evidence="4">The sequence shown here is derived from an EMBL/GenBank/DDBJ whole genome shotgun (WGS) entry which is preliminary data.</text>
</comment>
<reference evidence="4 5" key="1">
    <citation type="submission" date="2019-01" db="EMBL/GenBank/DDBJ databases">
        <title>Sequencing of cultivated peanut Arachis hypogaea provides insights into genome evolution and oil improvement.</title>
        <authorList>
            <person name="Chen X."/>
        </authorList>
    </citation>
    <scope>NUCLEOTIDE SEQUENCE [LARGE SCALE GENOMIC DNA]</scope>
    <source>
        <strain evidence="5">cv. Fuhuasheng</strain>
        <tissue evidence="4">Leaves</tissue>
    </source>
</reference>
<evidence type="ECO:0000256" key="3">
    <source>
        <dbReference type="SAM" id="Phobius"/>
    </source>
</evidence>
<name>A0A445BCT7_ARAHY</name>
<evidence type="ECO:0000256" key="1">
    <source>
        <dbReference type="SAM" id="Coils"/>
    </source>
</evidence>
<feature type="coiled-coil region" evidence="1">
    <location>
        <begin position="6"/>
        <end position="64"/>
    </location>
</feature>
<proteinExistence type="predicted"/>
<dbReference type="InterPro" id="IPR051861">
    <property type="entry name" value="NET_actin-binding_domain"/>
</dbReference>
<dbReference type="GO" id="GO:0051015">
    <property type="term" value="F:actin filament binding"/>
    <property type="evidence" value="ECO:0007669"/>
    <property type="project" value="TreeGrafter"/>
</dbReference>
<feature type="region of interest" description="Disordered" evidence="2">
    <location>
        <begin position="489"/>
        <end position="508"/>
    </location>
</feature>
<gene>
    <name evidence="4" type="ORF">Ahy_A09g041444</name>
</gene>
<dbReference type="SUPFAM" id="SSF56112">
    <property type="entry name" value="Protein kinase-like (PK-like)"/>
    <property type="match status" value="1"/>
</dbReference>
<dbReference type="InterPro" id="IPR011009">
    <property type="entry name" value="Kinase-like_dom_sf"/>
</dbReference>
<protein>
    <recommendedName>
        <fullName evidence="6">Protein kinase domain-containing protein</fullName>
    </recommendedName>
</protein>
<evidence type="ECO:0000313" key="4">
    <source>
        <dbReference type="EMBL" id="RYR36478.1"/>
    </source>
</evidence>
<dbReference type="PANTHER" id="PTHR32258">
    <property type="entry name" value="PROTEIN NETWORKED 4A"/>
    <property type="match status" value="1"/>
</dbReference>